<keyword evidence="10" id="KW-1185">Reference proteome</keyword>
<dbReference type="InterPro" id="IPR048300">
    <property type="entry name" value="TACO1_YebC-like_2nd/3rd_dom"/>
</dbReference>
<keyword evidence="4 6" id="KW-0238">DNA-binding</keyword>
<comment type="subcellular location">
    <subcellularLocation>
        <location evidence="6">Cytoplasm</location>
    </subcellularLocation>
</comment>
<dbReference type="HAMAP" id="MF_00693">
    <property type="entry name" value="Transcrip_reg_TACO1"/>
    <property type="match status" value="1"/>
</dbReference>
<reference evidence="9 10" key="1">
    <citation type="submission" date="2022-04" db="EMBL/GenBank/DDBJ databases">
        <authorList>
            <person name="Ye Y.-Q."/>
            <person name="Du Z.-J."/>
        </authorList>
    </citation>
    <scope>NUCLEOTIDE SEQUENCE [LARGE SCALE GENOMIC DNA]</scope>
    <source>
        <strain evidence="9 10">A6E488</strain>
    </source>
</reference>
<dbReference type="AlphaFoldDB" id="A0AAW5QUY2"/>
<sequence length="249" mass="26621">MAGHSQFKNIMHRKGRQDAARSKLFSKLAKEITVAAKMGLPDPTMNPRLRLAVQNAKSQSMPKDNIERAIKKAAGGDADNYEEIRYEGYGPGGVAVIVEALTDNRNRTAGAVRSIFTKAGGALGETGSVSFMFDRVGEIVYKPEAGDADTVLEAAIESGAQDVQSDANGHIILCAFEDLGEVSSALEASLGEADSVNPVWKPQTGTQVDEGKAESLMKLIAALEDDDDVQNVYSNFEVSDEVLERLTAA</sequence>
<dbReference type="SUPFAM" id="SSF75625">
    <property type="entry name" value="YebC-like"/>
    <property type="match status" value="1"/>
</dbReference>
<gene>
    <name evidence="9" type="ORF">MUB46_07680</name>
</gene>
<comment type="similarity">
    <text evidence="1 6">Belongs to the TACO1 family.</text>
</comment>
<dbReference type="GO" id="GO:0006355">
    <property type="term" value="P:regulation of DNA-templated transcription"/>
    <property type="evidence" value="ECO:0007669"/>
    <property type="project" value="UniProtKB-UniRule"/>
</dbReference>
<dbReference type="InterPro" id="IPR017856">
    <property type="entry name" value="Integrase-like_N"/>
</dbReference>
<evidence type="ECO:0000256" key="5">
    <source>
        <dbReference type="ARBA" id="ARBA00023163"/>
    </source>
</evidence>
<dbReference type="InterPro" id="IPR026564">
    <property type="entry name" value="Transcrip_reg_TACO1-like_dom3"/>
</dbReference>
<dbReference type="PANTHER" id="PTHR12532:SF6">
    <property type="entry name" value="TRANSCRIPTIONAL REGULATORY PROTEIN YEBC-RELATED"/>
    <property type="match status" value="1"/>
</dbReference>
<keyword evidence="2 6" id="KW-0963">Cytoplasm</keyword>
<dbReference type="PANTHER" id="PTHR12532">
    <property type="entry name" value="TRANSLATIONAL ACTIVATOR OF CYTOCHROME C OXIDASE 1"/>
    <property type="match status" value="1"/>
</dbReference>
<dbReference type="NCBIfam" id="NF001030">
    <property type="entry name" value="PRK00110.1"/>
    <property type="match status" value="1"/>
</dbReference>
<dbReference type="Pfam" id="PF01709">
    <property type="entry name" value="Transcrip_reg"/>
    <property type="match status" value="1"/>
</dbReference>
<proteinExistence type="inferred from homology"/>
<dbReference type="GO" id="GO:0005829">
    <property type="term" value="C:cytosol"/>
    <property type="evidence" value="ECO:0007669"/>
    <property type="project" value="TreeGrafter"/>
</dbReference>
<evidence type="ECO:0000259" key="8">
    <source>
        <dbReference type="Pfam" id="PF20772"/>
    </source>
</evidence>
<evidence type="ECO:0000256" key="1">
    <source>
        <dbReference type="ARBA" id="ARBA00008724"/>
    </source>
</evidence>
<accession>A0AAW5QUY2</accession>
<dbReference type="NCBIfam" id="TIGR01033">
    <property type="entry name" value="YebC/PmpR family DNA-binding transcriptional regulator"/>
    <property type="match status" value="1"/>
</dbReference>
<dbReference type="EMBL" id="JALIDZ010000003">
    <property type="protein sequence ID" value="MCT8971730.1"/>
    <property type="molecule type" value="Genomic_DNA"/>
</dbReference>
<organism evidence="9 10">
    <name type="scientific">Microbaculum marinisediminis</name>
    <dbReference type="NCBI Taxonomy" id="2931392"/>
    <lineage>
        <taxon>Bacteria</taxon>
        <taxon>Pseudomonadati</taxon>
        <taxon>Pseudomonadota</taxon>
        <taxon>Alphaproteobacteria</taxon>
        <taxon>Hyphomicrobiales</taxon>
        <taxon>Tepidamorphaceae</taxon>
        <taxon>Microbaculum</taxon>
    </lineage>
</organism>
<keyword evidence="5 6" id="KW-0804">Transcription</keyword>
<protein>
    <recommendedName>
        <fullName evidence="6">Probable transcriptional regulatory protein MUB46_07680</fullName>
    </recommendedName>
</protein>
<comment type="caution">
    <text evidence="9">The sequence shown here is derived from an EMBL/GenBank/DDBJ whole genome shotgun (WGS) entry which is preliminary data.</text>
</comment>
<evidence type="ECO:0000256" key="6">
    <source>
        <dbReference type="HAMAP-Rule" id="MF_00693"/>
    </source>
</evidence>
<dbReference type="RefSeq" id="WP_261615302.1">
    <property type="nucleotide sequence ID" value="NZ_JALIDZ010000003.1"/>
</dbReference>
<dbReference type="GO" id="GO:0003677">
    <property type="term" value="F:DNA binding"/>
    <property type="evidence" value="ECO:0007669"/>
    <property type="project" value="UniProtKB-UniRule"/>
</dbReference>
<keyword evidence="3 6" id="KW-0805">Transcription regulation</keyword>
<dbReference type="InterPro" id="IPR002876">
    <property type="entry name" value="Transcrip_reg_TACO1-like"/>
</dbReference>
<name>A0AAW5QUY2_9HYPH</name>
<evidence type="ECO:0000256" key="2">
    <source>
        <dbReference type="ARBA" id="ARBA00022490"/>
    </source>
</evidence>
<feature type="domain" description="TACO1/YebC-like second and third" evidence="7">
    <location>
        <begin position="81"/>
        <end position="236"/>
    </location>
</feature>
<evidence type="ECO:0000259" key="7">
    <source>
        <dbReference type="Pfam" id="PF01709"/>
    </source>
</evidence>
<dbReference type="InterPro" id="IPR049083">
    <property type="entry name" value="TACO1_YebC_N"/>
</dbReference>
<evidence type="ECO:0000313" key="10">
    <source>
        <dbReference type="Proteomes" id="UP001320898"/>
    </source>
</evidence>
<feature type="domain" description="TACO1/YebC-like N-terminal" evidence="8">
    <location>
        <begin position="5"/>
        <end position="75"/>
    </location>
</feature>
<dbReference type="Proteomes" id="UP001320898">
    <property type="component" value="Unassembled WGS sequence"/>
</dbReference>
<dbReference type="Pfam" id="PF20772">
    <property type="entry name" value="TACO1_YebC_N"/>
    <property type="match status" value="1"/>
</dbReference>
<evidence type="ECO:0000256" key="3">
    <source>
        <dbReference type="ARBA" id="ARBA00023015"/>
    </source>
</evidence>
<dbReference type="Gene3D" id="3.30.70.980">
    <property type="match status" value="2"/>
</dbReference>
<dbReference type="InterPro" id="IPR029072">
    <property type="entry name" value="YebC-like"/>
</dbReference>
<evidence type="ECO:0000256" key="4">
    <source>
        <dbReference type="ARBA" id="ARBA00023125"/>
    </source>
</evidence>
<evidence type="ECO:0000313" key="9">
    <source>
        <dbReference type="EMBL" id="MCT8971730.1"/>
    </source>
</evidence>
<dbReference type="Gene3D" id="1.10.10.200">
    <property type="match status" value="1"/>
</dbReference>
<dbReference type="NCBIfam" id="NF009044">
    <property type="entry name" value="PRK12378.1"/>
    <property type="match status" value="1"/>
</dbReference>
<dbReference type="FunFam" id="1.10.10.200:FF:000002">
    <property type="entry name" value="Probable transcriptional regulatory protein CLM62_37755"/>
    <property type="match status" value="1"/>
</dbReference>